<organism evidence="5 6">
    <name type="scientific">Marinimicrobium koreense</name>
    <dbReference type="NCBI Taxonomy" id="306545"/>
    <lineage>
        <taxon>Bacteria</taxon>
        <taxon>Pseudomonadati</taxon>
        <taxon>Pseudomonadota</taxon>
        <taxon>Gammaproteobacteria</taxon>
        <taxon>Cellvibrionales</taxon>
        <taxon>Cellvibrionaceae</taxon>
        <taxon>Marinimicrobium</taxon>
    </lineage>
</organism>
<proteinExistence type="inferred from homology"/>
<dbReference type="OrthoDB" id="9796919at2"/>
<dbReference type="CDD" id="cd04301">
    <property type="entry name" value="NAT_SF"/>
    <property type="match status" value="1"/>
</dbReference>
<comment type="similarity">
    <text evidence="3">Belongs to the acetyltransferase family. RimI subfamily.</text>
</comment>
<protein>
    <recommendedName>
        <fullName evidence="3">[Ribosomal protein bS18]-alanine N-acetyltransferase</fullName>
        <ecNumber evidence="3">2.3.1.266</ecNumber>
    </recommendedName>
</protein>
<dbReference type="InterPro" id="IPR000182">
    <property type="entry name" value="GNAT_dom"/>
</dbReference>
<feature type="domain" description="N-acetyltransferase" evidence="4">
    <location>
        <begin position="20"/>
        <end position="163"/>
    </location>
</feature>
<dbReference type="PANTHER" id="PTHR43800:SF1">
    <property type="entry name" value="PEPTIDYL-LYSINE N-ACETYLTRANSFERASE YJAB"/>
    <property type="match status" value="1"/>
</dbReference>
<dbReference type="AlphaFoldDB" id="A0A3N1P0T0"/>
<comment type="caution">
    <text evidence="3">Lacks conserved residue(s) required for the propagation of feature annotation.</text>
</comment>
<dbReference type="InterPro" id="IPR006464">
    <property type="entry name" value="AcTrfase_RimI/Ard1"/>
</dbReference>
<dbReference type="InterPro" id="IPR043690">
    <property type="entry name" value="RimI"/>
</dbReference>
<keyword evidence="5" id="KW-0687">Ribonucleoprotein</keyword>
<dbReference type="PROSITE" id="PS51186">
    <property type="entry name" value="GNAT"/>
    <property type="match status" value="1"/>
</dbReference>
<evidence type="ECO:0000259" key="4">
    <source>
        <dbReference type="PROSITE" id="PS51186"/>
    </source>
</evidence>
<dbReference type="SUPFAM" id="SSF55729">
    <property type="entry name" value="Acyl-CoA N-acyltransferases (Nat)"/>
    <property type="match status" value="1"/>
</dbReference>
<dbReference type="Pfam" id="PF00583">
    <property type="entry name" value="Acetyltransf_1"/>
    <property type="match status" value="1"/>
</dbReference>
<name>A0A3N1P0T0_9GAMM</name>
<dbReference type="EC" id="2.3.1.266" evidence="3"/>
<dbReference type="HAMAP" id="MF_02210">
    <property type="entry name" value="RimI"/>
    <property type="match status" value="1"/>
</dbReference>
<feature type="binding site" evidence="3">
    <location>
        <position position="125"/>
    </location>
    <ligand>
        <name>acetyl-CoA</name>
        <dbReference type="ChEBI" id="CHEBI:57288"/>
    </ligand>
</feature>
<evidence type="ECO:0000256" key="3">
    <source>
        <dbReference type="HAMAP-Rule" id="MF_02210"/>
    </source>
</evidence>
<evidence type="ECO:0000313" key="5">
    <source>
        <dbReference type="EMBL" id="ROQ20857.1"/>
    </source>
</evidence>
<dbReference type="RefSeq" id="WP_123637946.1">
    <property type="nucleotide sequence ID" value="NZ_RJUK01000001.1"/>
</dbReference>
<keyword evidence="2 3" id="KW-0012">Acyltransferase</keyword>
<comment type="catalytic activity">
    <reaction evidence="3">
        <text>N-terminal L-alanyl-[ribosomal protein bS18] + acetyl-CoA = N-terminal N(alpha)-acetyl-L-alanyl-[ribosomal protein bS18] + CoA + H(+)</text>
        <dbReference type="Rhea" id="RHEA:43756"/>
        <dbReference type="Rhea" id="RHEA-COMP:10676"/>
        <dbReference type="Rhea" id="RHEA-COMP:10677"/>
        <dbReference type="ChEBI" id="CHEBI:15378"/>
        <dbReference type="ChEBI" id="CHEBI:57287"/>
        <dbReference type="ChEBI" id="CHEBI:57288"/>
        <dbReference type="ChEBI" id="CHEBI:64718"/>
        <dbReference type="ChEBI" id="CHEBI:83683"/>
        <dbReference type="EC" id="2.3.1.266"/>
    </reaction>
</comment>
<dbReference type="InterPro" id="IPR016181">
    <property type="entry name" value="Acyl_CoA_acyltransferase"/>
</dbReference>
<accession>A0A3N1P0T0</accession>
<dbReference type="NCBIfam" id="TIGR01575">
    <property type="entry name" value="rimI"/>
    <property type="match status" value="1"/>
</dbReference>
<dbReference type="GO" id="GO:0005737">
    <property type="term" value="C:cytoplasm"/>
    <property type="evidence" value="ECO:0007669"/>
    <property type="project" value="UniProtKB-SubCell"/>
</dbReference>
<comment type="function">
    <text evidence="3">Acetylates the N-terminal alanine of ribosomal protein bS18.</text>
</comment>
<dbReference type="Gene3D" id="3.40.630.30">
    <property type="match status" value="1"/>
</dbReference>
<dbReference type="PANTHER" id="PTHR43800">
    <property type="entry name" value="PEPTIDYL-LYSINE N-ACETYLTRANSFERASE YJAB"/>
    <property type="match status" value="1"/>
</dbReference>
<keyword evidence="3" id="KW-0963">Cytoplasm</keyword>
<dbReference type="GO" id="GO:0008999">
    <property type="term" value="F:protein-N-terminal-alanine acetyltransferase activity"/>
    <property type="evidence" value="ECO:0007669"/>
    <property type="project" value="UniProtKB-UniRule"/>
</dbReference>
<evidence type="ECO:0000256" key="2">
    <source>
        <dbReference type="ARBA" id="ARBA00023315"/>
    </source>
</evidence>
<evidence type="ECO:0000256" key="1">
    <source>
        <dbReference type="ARBA" id="ARBA00022679"/>
    </source>
</evidence>
<comment type="caution">
    <text evidence="5">The sequence shown here is derived from an EMBL/GenBank/DDBJ whole genome shotgun (WGS) entry which is preliminary data.</text>
</comment>
<feature type="binding site" evidence="3">
    <location>
        <begin position="87"/>
        <end position="89"/>
    </location>
    <ligand>
        <name>acetyl-CoA</name>
        <dbReference type="ChEBI" id="CHEBI:57288"/>
    </ligand>
</feature>
<comment type="subcellular location">
    <subcellularLocation>
        <location evidence="3">Cytoplasm</location>
    </subcellularLocation>
</comment>
<feature type="active site" description="Proton acceptor" evidence="3">
    <location>
        <position position="120"/>
    </location>
</feature>
<evidence type="ECO:0000313" key="6">
    <source>
        <dbReference type="Proteomes" id="UP000273643"/>
    </source>
</evidence>
<keyword evidence="6" id="KW-1185">Reference proteome</keyword>
<dbReference type="EMBL" id="RJUK01000001">
    <property type="protein sequence ID" value="ROQ20857.1"/>
    <property type="molecule type" value="Genomic_DNA"/>
</dbReference>
<keyword evidence="1 3" id="KW-0808">Transferase</keyword>
<reference evidence="5 6" key="1">
    <citation type="submission" date="2018-11" db="EMBL/GenBank/DDBJ databases">
        <title>Genomic Encyclopedia of Type Strains, Phase IV (KMG-IV): sequencing the most valuable type-strain genomes for metagenomic binning, comparative biology and taxonomic classification.</title>
        <authorList>
            <person name="Goeker M."/>
        </authorList>
    </citation>
    <scope>NUCLEOTIDE SEQUENCE [LARGE SCALE GENOMIC DNA]</scope>
    <source>
        <strain evidence="5 6">DSM 16974</strain>
    </source>
</reference>
<feature type="active site" description="Proton donor" evidence="3">
    <location>
        <position position="132"/>
    </location>
</feature>
<sequence>MTLTPHPSPSRVTTATGLELTFRPLASADIEVVMALEKQVQSHPWRRSSYDDCLTGRHHCWLAEHRGQLVGFVVVTWAAGDAELLNIAVAPNRQRQGVGQALLDLMLAQVKPFASMVFLEVRVSNHSAIAFYEREQFFELGQRPNYYPTARGREDALILARQL</sequence>
<keyword evidence="5" id="KW-0689">Ribosomal protein</keyword>
<gene>
    <name evidence="3" type="primary">rimI</name>
    <name evidence="5" type="ORF">EDC38_1475</name>
</gene>
<dbReference type="GO" id="GO:0005840">
    <property type="term" value="C:ribosome"/>
    <property type="evidence" value="ECO:0007669"/>
    <property type="project" value="UniProtKB-KW"/>
</dbReference>
<dbReference type="Proteomes" id="UP000273643">
    <property type="component" value="Unassembled WGS sequence"/>
</dbReference>